<dbReference type="Gene3D" id="3.30.70.100">
    <property type="match status" value="1"/>
</dbReference>
<dbReference type="PANTHER" id="PTHR41521:SF4">
    <property type="entry name" value="BLR0684 PROTEIN"/>
    <property type="match status" value="1"/>
</dbReference>
<name>A0ABY0Y2C1_9PSED</name>
<dbReference type="SUPFAM" id="SSF54909">
    <property type="entry name" value="Dimeric alpha+beta barrel"/>
    <property type="match status" value="1"/>
</dbReference>
<evidence type="ECO:0000313" key="3">
    <source>
        <dbReference type="EMBL" id="SEC81072.1"/>
    </source>
</evidence>
<evidence type="ECO:0000313" key="4">
    <source>
        <dbReference type="Proteomes" id="UP000183915"/>
    </source>
</evidence>
<gene>
    <name evidence="3" type="ORF">SAMN04490188_0036</name>
</gene>
<keyword evidence="4" id="KW-1185">Reference proteome</keyword>
<dbReference type="Pfam" id="PF07045">
    <property type="entry name" value="DUF1330"/>
    <property type="match status" value="1"/>
</dbReference>
<dbReference type="Proteomes" id="UP000183915">
    <property type="component" value="Unassembled WGS sequence"/>
</dbReference>
<organism evidence="3 4">
    <name type="scientific">Pseudomonas kilonensis</name>
    <dbReference type="NCBI Taxonomy" id="132476"/>
    <lineage>
        <taxon>Bacteria</taxon>
        <taxon>Pseudomonadati</taxon>
        <taxon>Pseudomonadota</taxon>
        <taxon>Gammaproteobacteria</taxon>
        <taxon>Pseudomonadales</taxon>
        <taxon>Pseudomonadaceae</taxon>
        <taxon>Pseudomonas</taxon>
    </lineage>
</organism>
<protein>
    <submittedName>
        <fullName evidence="3">Uncharacterized conserved protein, DUF1330 family</fullName>
    </submittedName>
</protein>
<evidence type="ECO:0000256" key="1">
    <source>
        <dbReference type="SAM" id="MobiDB-lite"/>
    </source>
</evidence>
<proteinExistence type="predicted"/>
<dbReference type="EMBL" id="FNTT01000001">
    <property type="protein sequence ID" value="SEC81072.1"/>
    <property type="molecule type" value="Genomic_DNA"/>
</dbReference>
<reference evidence="3 4" key="1">
    <citation type="submission" date="2016-10" db="EMBL/GenBank/DDBJ databases">
        <authorList>
            <person name="Varghese N."/>
            <person name="Submissions S."/>
        </authorList>
    </citation>
    <scope>NUCLEOTIDE SEQUENCE [LARGE SCALE GENOMIC DNA]</scope>
    <source>
        <strain evidence="3 4">BS3780</strain>
    </source>
</reference>
<accession>A0ABY0Y2C1</accession>
<dbReference type="PANTHER" id="PTHR41521">
    <property type="match status" value="1"/>
</dbReference>
<feature type="domain" description="DUF1330" evidence="2">
    <location>
        <begin position="23"/>
        <end position="117"/>
    </location>
</feature>
<feature type="compositionally biased region" description="Polar residues" evidence="1">
    <location>
        <begin position="1"/>
        <end position="16"/>
    </location>
</feature>
<sequence length="118" mass="12772">MTSLAASIASGQTQPEMASPNKPGYAVFFIQVSNPDAYAEYASLVVPSLKPYQGRVISAVSRNDMRQIEGAPSSDRAAIIEFPSLDIAEEWYKSSPYTRATAIRNKAGVSTVVLMRGR</sequence>
<dbReference type="InterPro" id="IPR010753">
    <property type="entry name" value="DUF1330"/>
</dbReference>
<feature type="region of interest" description="Disordered" evidence="1">
    <location>
        <begin position="1"/>
        <end position="20"/>
    </location>
</feature>
<comment type="caution">
    <text evidence="3">The sequence shown here is derived from an EMBL/GenBank/DDBJ whole genome shotgun (WGS) entry which is preliminary data.</text>
</comment>
<evidence type="ECO:0000259" key="2">
    <source>
        <dbReference type="Pfam" id="PF07045"/>
    </source>
</evidence>
<dbReference type="InterPro" id="IPR011008">
    <property type="entry name" value="Dimeric_a/b-barrel"/>
</dbReference>